<dbReference type="Proteomes" id="UP000675881">
    <property type="component" value="Chromosome 4"/>
</dbReference>
<keyword evidence="5" id="KW-1185">Reference proteome</keyword>
<evidence type="ECO:0000256" key="1">
    <source>
        <dbReference type="ARBA" id="ARBA00022946"/>
    </source>
</evidence>
<dbReference type="GO" id="GO:0016491">
    <property type="term" value="F:oxidoreductase activity"/>
    <property type="evidence" value="ECO:0007669"/>
    <property type="project" value="UniProtKB-KW"/>
</dbReference>
<dbReference type="EMBL" id="HG994583">
    <property type="protein sequence ID" value="CAF2925533.1"/>
    <property type="molecule type" value="Genomic_DNA"/>
</dbReference>
<evidence type="ECO:0000313" key="4">
    <source>
        <dbReference type="EMBL" id="CAF2925533.1"/>
    </source>
</evidence>
<dbReference type="Gene3D" id="1.20.140.10">
    <property type="entry name" value="Butyryl-CoA Dehydrogenase, subunit A, domain 3"/>
    <property type="match status" value="1"/>
</dbReference>
<accession>A0A7R8H8M7</accession>
<organism evidence="4 5">
    <name type="scientific">Lepeophtheirus salmonis</name>
    <name type="common">Salmon louse</name>
    <name type="synonym">Caligus salmonis</name>
    <dbReference type="NCBI Taxonomy" id="72036"/>
    <lineage>
        <taxon>Eukaryota</taxon>
        <taxon>Metazoa</taxon>
        <taxon>Ecdysozoa</taxon>
        <taxon>Arthropoda</taxon>
        <taxon>Crustacea</taxon>
        <taxon>Multicrustacea</taxon>
        <taxon>Hexanauplia</taxon>
        <taxon>Copepoda</taxon>
        <taxon>Siphonostomatoida</taxon>
        <taxon>Caligidae</taxon>
        <taxon>Lepeophtheirus</taxon>
    </lineage>
</organism>
<gene>
    <name evidence="4" type="ORF">LSAA_9098</name>
</gene>
<sequence length="262" mass="29905">MSLLKNRARYPESCQLAFIVMITLLRVSKTIIRRLSSNSAEKIESIAGSLYKGQLSTRILSYPVSDAHTDTGVSITLWKTPDYGKKLNSHCKIHDDHSLFLSGFVGPRPVSLSGQNTPLGEWAHCKSAAQNRRNALTYKEMEDDKMLITGIENFDATNDLEDYILDFRFLLDASLLTHGRNIQLEEEELSRMAEYASELLAIISIISRLNLLSTTPGGYKKDYEKCLGYSYMRDAFIRLKFLKERLGKESHTNNDKKLTRRW</sequence>
<dbReference type="InterPro" id="IPR049448">
    <property type="entry name" value="ACAD9/ACADV-like_C"/>
</dbReference>
<keyword evidence="1" id="KW-0809">Transit peptide</keyword>
<protein>
    <submittedName>
        <fullName evidence="4">(salmon louse) hypothetical protein</fullName>
    </submittedName>
</protein>
<reference evidence="4" key="1">
    <citation type="submission" date="2021-02" db="EMBL/GenBank/DDBJ databases">
        <authorList>
            <person name="Bekaert M."/>
        </authorList>
    </citation>
    <scope>NUCLEOTIDE SEQUENCE</scope>
    <source>
        <strain evidence="4">IoA-00</strain>
    </source>
</reference>
<feature type="domain" description="ACAD9/ACADV-like C-terminal" evidence="3">
    <location>
        <begin position="158"/>
        <end position="259"/>
    </location>
</feature>
<name>A0A7R8H8M7_LEPSM</name>
<evidence type="ECO:0000259" key="3">
    <source>
        <dbReference type="Pfam" id="PF21343"/>
    </source>
</evidence>
<proteinExistence type="predicted"/>
<evidence type="ECO:0000256" key="2">
    <source>
        <dbReference type="ARBA" id="ARBA00023002"/>
    </source>
</evidence>
<dbReference type="AlphaFoldDB" id="A0A7R8H8M7"/>
<evidence type="ECO:0000313" key="5">
    <source>
        <dbReference type="Proteomes" id="UP000675881"/>
    </source>
</evidence>
<dbReference type="OrthoDB" id="354at2759"/>
<dbReference type="Pfam" id="PF21343">
    <property type="entry name" value="ACAD9-ACADV_C"/>
    <property type="match status" value="1"/>
</dbReference>
<keyword evidence="2" id="KW-0560">Oxidoreductase</keyword>